<reference evidence="1 2" key="1">
    <citation type="submission" date="2023-07" db="EMBL/GenBank/DDBJ databases">
        <title>Sorghum-associated microbial communities from plants grown in Nebraska, USA.</title>
        <authorList>
            <person name="Schachtman D."/>
        </authorList>
    </citation>
    <scope>NUCLEOTIDE SEQUENCE [LARGE SCALE GENOMIC DNA]</scope>
    <source>
        <strain evidence="1 2">CC49</strain>
    </source>
</reference>
<evidence type="ECO:0000313" key="1">
    <source>
        <dbReference type="EMBL" id="MDQ0021808.1"/>
    </source>
</evidence>
<sequence>MTLLRLSDLTMFPEQAPSYSESDQTWPIKKATS</sequence>
<name>A0ABT9TEE4_9GAMM</name>
<proteinExistence type="predicted"/>
<accession>A0ABT9TEE4</accession>
<dbReference type="Proteomes" id="UP001244623">
    <property type="component" value="Unassembled WGS sequence"/>
</dbReference>
<organism evidence="1 2">
    <name type="scientific">[Curtobacterium] plantarum</name>
    <dbReference type="NCBI Taxonomy" id="221276"/>
    <lineage>
        <taxon>Bacteria</taxon>
        <taxon>Pseudomonadati</taxon>
        <taxon>Pseudomonadota</taxon>
        <taxon>Gammaproteobacteria</taxon>
        <taxon>Enterobacterales</taxon>
        <taxon>Erwiniaceae</taxon>
        <taxon>Pantoea</taxon>
    </lineage>
</organism>
<comment type="caution">
    <text evidence="1">The sequence shown here is derived from an EMBL/GenBank/DDBJ whole genome shotgun (WGS) entry which is preliminary data.</text>
</comment>
<evidence type="ECO:0000313" key="2">
    <source>
        <dbReference type="Proteomes" id="UP001244623"/>
    </source>
</evidence>
<gene>
    <name evidence="1" type="ORF">J2X94_003994</name>
</gene>
<dbReference type="EMBL" id="JAUSSJ010000010">
    <property type="protein sequence ID" value="MDQ0021808.1"/>
    <property type="molecule type" value="Genomic_DNA"/>
</dbReference>
<keyword evidence="2" id="KW-1185">Reference proteome</keyword>
<protein>
    <submittedName>
        <fullName evidence="1">Uncharacterized protein</fullName>
    </submittedName>
</protein>